<feature type="transmembrane region" description="Helical" evidence="5">
    <location>
        <begin position="174"/>
        <end position="193"/>
    </location>
</feature>
<dbReference type="InterPro" id="IPR022764">
    <property type="entry name" value="Peptidase_S54_rhomboid_dom"/>
</dbReference>
<dbReference type="RefSeq" id="WP_157540588.1">
    <property type="nucleotide sequence ID" value="NZ_WQLA01000002.1"/>
</dbReference>
<accession>A0A6I4IA05</accession>
<feature type="transmembrane region" description="Helical" evidence="5">
    <location>
        <begin position="92"/>
        <end position="110"/>
    </location>
</feature>
<dbReference type="SUPFAM" id="SSF144091">
    <property type="entry name" value="Rhomboid-like"/>
    <property type="match status" value="1"/>
</dbReference>
<evidence type="ECO:0000256" key="2">
    <source>
        <dbReference type="ARBA" id="ARBA00022692"/>
    </source>
</evidence>
<organism evidence="7 8">
    <name type="scientific">Mucilaginibacter aquatilis</name>
    <dbReference type="NCBI Taxonomy" id="1517760"/>
    <lineage>
        <taxon>Bacteria</taxon>
        <taxon>Pseudomonadati</taxon>
        <taxon>Bacteroidota</taxon>
        <taxon>Sphingobacteriia</taxon>
        <taxon>Sphingobacteriales</taxon>
        <taxon>Sphingobacteriaceae</taxon>
        <taxon>Mucilaginibacter</taxon>
    </lineage>
</organism>
<dbReference type="AlphaFoldDB" id="A0A6I4IA05"/>
<keyword evidence="4 5" id="KW-0472">Membrane</keyword>
<dbReference type="PANTHER" id="PTHR43066">
    <property type="entry name" value="RHOMBOID-RELATED PROTEIN"/>
    <property type="match status" value="1"/>
</dbReference>
<sequence length="228" mass="25726">MYRQSPFGDITPVVKNLLIVNVIFFIASNVIPVLNEILAAYYPASPLFKPWQIISYMFMHGNIFHIFSNMLGLIFIGPILEQTFGQKRFFNYYFLTGIGALALQFAVQAYEVHQITGSFGIPADYQPKDMSEPLTLQSIYGIGIVGASGSIFGLMMAIFLLYPNLEVYLYLTPIKIKYFVPLYLLLEVFQGLRPTPGDSVAHFAHIGGGLFGFILIKLWGYKNSNNFY</sequence>
<dbReference type="Gene3D" id="1.20.1540.10">
    <property type="entry name" value="Rhomboid-like"/>
    <property type="match status" value="1"/>
</dbReference>
<feature type="transmembrane region" description="Helical" evidence="5">
    <location>
        <begin position="199"/>
        <end position="219"/>
    </location>
</feature>
<evidence type="ECO:0000313" key="8">
    <source>
        <dbReference type="Proteomes" id="UP000434850"/>
    </source>
</evidence>
<keyword evidence="2 5" id="KW-0812">Transmembrane</keyword>
<dbReference type="EMBL" id="WQLA01000002">
    <property type="protein sequence ID" value="MVN90818.1"/>
    <property type="molecule type" value="Genomic_DNA"/>
</dbReference>
<feature type="transmembrane region" description="Helical" evidence="5">
    <location>
        <begin position="54"/>
        <end position="80"/>
    </location>
</feature>
<name>A0A6I4IA05_9SPHI</name>
<keyword evidence="3 5" id="KW-1133">Transmembrane helix</keyword>
<comment type="caution">
    <text evidence="7">The sequence shown here is derived from an EMBL/GenBank/DDBJ whole genome shotgun (WGS) entry which is preliminary data.</text>
</comment>
<dbReference type="OrthoDB" id="9807874at2"/>
<dbReference type="GO" id="GO:0016020">
    <property type="term" value="C:membrane"/>
    <property type="evidence" value="ECO:0007669"/>
    <property type="project" value="UniProtKB-SubCell"/>
</dbReference>
<dbReference type="InterPro" id="IPR035952">
    <property type="entry name" value="Rhomboid-like_sf"/>
</dbReference>
<evidence type="ECO:0000256" key="5">
    <source>
        <dbReference type="SAM" id="Phobius"/>
    </source>
</evidence>
<dbReference type="Proteomes" id="UP000434850">
    <property type="component" value="Unassembled WGS sequence"/>
</dbReference>
<evidence type="ECO:0000256" key="4">
    <source>
        <dbReference type="ARBA" id="ARBA00023136"/>
    </source>
</evidence>
<feature type="transmembrane region" description="Helical" evidence="5">
    <location>
        <begin position="139"/>
        <end position="162"/>
    </location>
</feature>
<feature type="domain" description="Peptidase S54 rhomboid" evidence="6">
    <location>
        <begin position="49"/>
        <end position="217"/>
    </location>
</feature>
<keyword evidence="7" id="KW-0378">Hydrolase</keyword>
<reference evidence="7 8" key="1">
    <citation type="submission" date="2019-12" db="EMBL/GenBank/DDBJ databases">
        <title>Mucilaginibacter sp. HME9299 genome sequencing and assembly.</title>
        <authorList>
            <person name="Kang H."/>
            <person name="Kim H."/>
            <person name="Joh K."/>
        </authorList>
    </citation>
    <scope>NUCLEOTIDE SEQUENCE [LARGE SCALE GENOMIC DNA]</scope>
    <source>
        <strain evidence="7 8">HME9299</strain>
    </source>
</reference>
<proteinExistence type="predicted"/>
<dbReference type="GO" id="GO:0006508">
    <property type="term" value="P:proteolysis"/>
    <property type="evidence" value="ECO:0007669"/>
    <property type="project" value="UniProtKB-KW"/>
</dbReference>
<keyword evidence="7" id="KW-0645">Protease</keyword>
<comment type="subcellular location">
    <subcellularLocation>
        <location evidence="1">Membrane</location>
        <topology evidence="1">Multi-pass membrane protein</topology>
    </subcellularLocation>
</comment>
<gene>
    <name evidence="7" type="ORF">GO816_06745</name>
</gene>
<evidence type="ECO:0000256" key="1">
    <source>
        <dbReference type="ARBA" id="ARBA00004141"/>
    </source>
</evidence>
<evidence type="ECO:0000259" key="6">
    <source>
        <dbReference type="Pfam" id="PF01694"/>
    </source>
</evidence>
<dbReference type="Pfam" id="PF01694">
    <property type="entry name" value="Rhomboid"/>
    <property type="match status" value="1"/>
</dbReference>
<keyword evidence="8" id="KW-1185">Reference proteome</keyword>
<feature type="transmembrane region" description="Helical" evidence="5">
    <location>
        <begin position="12"/>
        <end position="34"/>
    </location>
</feature>
<evidence type="ECO:0000256" key="3">
    <source>
        <dbReference type="ARBA" id="ARBA00022989"/>
    </source>
</evidence>
<dbReference type="PANTHER" id="PTHR43066:SF11">
    <property type="entry name" value="PEPTIDASE S54 RHOMBOID DOMAIN-CONTAINING PROTEIN"/>
    <property type="match status" value="1"/>
</dbReference>
<evidence type="ECO:0000313" key="7">
    <source>
        <dbReference type="EMBL" id="MVN90818.1"/>
    </source>
</evidence>
<dbReference type="GO" id="GO:0004252">
    <property type="term" value="F:serine-type endopeptidase activity"/>
    <property type="evidence" value="ECO:0007669"/>
    <property type="project" value="InterPro"/>
</dbReference>
<protein>
    <submittedName>
        <fullName evidence="7">Rhomboid family intramembrane serine protease</fullName>
    </submittedName>
</protein>